<feature type="compositionally biased region" description="Basic and acidic residues" evidence="7">
    <location>
        <begin position="114"/>
        <end position="130"/>
    </location>
</feature>
<feature type="compositionally biased region" description="Basic and acidic residues" evidence="7">
    <location>
        <begin position="231"/>
        <end position="246"/>
    </location>
</feature>
<organism evidence="8 9">
    <name type="scientific">Anopheles dirus</name>
    <dbReference type="NCBI Taxonomy" id="7168"/>
    <lineage>
        <taxon>Eukaryota</taxon>
        <taxon>Metazoa</taxon>
        <taxon>Ecdysozoa</taxon>
        <taxon>Arthropoda</taxon>
        <taxon>Hexapoda</taxon>
        <taxon>Insecta</taxon>
        <taxon>Pterygota</taxon>
        <taxon>Neoptera</taxon>
        <taxon>Endopterygota</taxon>
        <taxon>Diptera</taxon>
        <taxon>Nematocera</taxon>
        <taxon>Culicoidea</taxon>
        <taxon>Culicidae</taxon>
        <taxon>Anophelinae</taxon>
        <taxon>Anopheles</taxon>
    </lineage>
</organism>
<comment type="similarity">
    <text evidence="6">Belongs to the WD repeat UTP18 family.</text>
</comment>
<feature type="compositionally biased region" description="Basic residues" evidence="7">
    <location>
        <begin position="279"/>
        <end position="289"/>
    </location>
</feature>
<dbReference type="GO" id="GO:0006364">
    <property type="term" value="P:rRNA processing"/>
    <property type="evidence" value="ECO:0007669"/>
    <property type="project" value="UniProtKB-KW"/>
</dbReference>
<evidence type="ECO:0000256" key="4">
    <source>
        <dbReference type="ARBA" id="ARBA00022737"/>
    </source>
</evidence>
<comment type="subcellular location">
    <subcellularLocation>
        <location evidence="1">Nucleus</location>
        <location evidence="1">Nucleolus</location>
    </subcellularLocation>
</comment>
<evidence type="ECO:0000256" key="2">
    <source>
        <dbReference type="ARBA" id="ARBA00022552"/>
    </source>
</evidence>
<feature type="region of interest" description="Disordered" evidence="7">
    <location>
        <begin position="326"/>
        <end position="361"/>
    </location>
</feature>
<accession>A0A182NAP0</accession>
<evidence type="ECO:0000256" key="7">
    <source>
        <dbReference type="SAM" id="MobiDB-lite"/>
    </source>
</evidence>
<dbReference type="InterPro" id="IPR015943">
    <property type="entry name" value="WD40/YVTN_repeat-like_dom_sf"/>
</dbReference>
<keyword evidence="9" id="KW-1185">Reference proteome</keyword>
<evidence type="ECO:0000256" key="6">
    <source>
        <dbReference type="ARBA" id="ARBA00025767"/>
    </source>
</evidence>
<dbReference type="EnsemblMetazoa" id="ADIR004716-RA">
    <property type="protein sequence ID" value="ADIR004716-PA"/>
    <property type="gene ID" value="ADIR004716"/>
</dbReference>
<feature type="compositionally biased region" description="Basic and acidic residues" evidence="7">
    <location>
        <begin position="326"/>
        <end position="340"/>
    </location>
</feature>
<keyword evidence="4" id="KW-0677">Repeat</keyword>
<feature type="region of interest" description="Disordered" evidence="7">
    <location>
        <begin position="278"/>
        <end position="297"/>
    </location>
</feature>
<keyword evidence="2" id="KW-0698">rRNA processing</keyword>
<feature type="compositionally biased region" description="Basic and acidic residues" evidence="7">
    <location>
        <begin position="141"/>
        <end position="171"/>
    </location>
</feature>
<proteinExistence type="inferred from homology"/>
<reference evidence="9" key="1">
    <citation type="submission" date="2013-03" db="EMBL/GenBank/DDBJ databases">
        <title>The Genome Sequence of Anopheles dirus WRAIR2.</title>
        <authorList>
            <consortium name="The Broad Institute Genomics Platform"/>
            <person name="Neafsey D.E."/>
            <person name="Walton C."/>
            <person name="Walker B."/>
            <person name="Young S.K."/>
            <person name="Zeng Q."/>
            <person name="Gargeya S."/>
            <person name="Fitzgerald M."/>
            <person name="Haas B."/>
            <person name="Abouelleil A."/>
            <person name="Allen A.W."/>
            <person name="Alvarado L."/>
            <person name="Arachchi H.M."/>
            <person name="Berlin A.M."/>
            <person name="Chapman S.B."/>
            <person name="Gainer-Dewar J."/>
            <person name="Goldberg J."/>
            <person name="Griggs A."/>
            <person name="Gujja S."/>
            <person name="Hansen M."/>
            <person name="Howarth C."/>
            <person name="Imamovic A."/>
            <person name="Ireland A."/>
            <person name="Larimer J."/>
            <person name="McCowan C."/>
            <person name="Murphy C."/>
            <person name="Pearson M."/>
            <person name="Poon T.W."/>
            <person name="Priest M."/>
            <person name="Roberts A."/>
            <person name="Saif S."/>
            <person name="Shea T."/>
            <person name="Sisk P."/>
            <person name="Sykes S."/>
            <person name="Wortman J."/>
            <person name="Nusbaum C."/>
            <person name="Birren B."/>
        </authorList>
    </citation>
    <scope>NUCLEOTIDE SEQUENCE [LARGE SCALE GENOMIC DNA]</scope>
    <source>
        <strain evidence="9">WRAIR2</strain>
    </source>
</reference>
<dbReference type="Proteomes" id="UP000075884">
    <property type="component" value="Unassembled WGS sequence"/>
</dbReference>
<feature type="compositionally biased region" description="Basic residues" evidence="7">
    <location>
        <begin position="342"/>
        <end position="356"/>
    </location>
</feature>
<dbReference type="PANTHER" id="PTHR18359">
    <property type="entry name" value="WD-REPEAT PROTEIN-RELATED"/>
    <property type="match status" value="1"/>
</dbReference>
<keyword evidence="5" id="KW-0539">Nucleus</keyword>
<dbReference type="InterPro" id="IPR045161">
    <property type="entry name" value="Utp18"/>
</dbReference>
<evidence type="ECO:0000256" key="3">
    <source>
        <dbReference type="ARBA" id="ARBA00022574"/>
    </source>
</evidence>
<evidence type="ECO:0000256" key="1">
    <source>
        <dbReference type="ARBA" id="ARBA00004604"/>
    </source>
</evidence>
<dbReference type="STRING" id="7168.A0A182NAP0"/>
<name>A0A182NAP0_9DIPT</name>
<evidence type="ECO:0000313" key="8">
    <source>
        <dbReference type="EnsemblMetazoa" id="ADIR004716-PA"/>
    </source>
</evidence>
<dbReference type="Gene3D" id="2.130.10.10">
    <property type="entry name" value="YVTN repeat-like/Quinoprotein amine dehydrogenase"/>
    <property type="match status" value="1"/>
</dbReference>
<reference evidence="8" key="2">
    <citation type="submission" date="2020-05" db="UniProtKB">
        <authorList>
            <consortium name="EnsemblMetazoa"/>
        </authorList>
    </citation>
    <scope>IDENTIFICATION</scope>
    <source>
        <strain evidence="8">WRAIR2</strain>
    </source>
</reference>
<dbReference type="InterPro" id="IPR001680">
    <property type="entry name" value="WD40_rpt"/>
</dbReference>
<evidence type="ECO:0008006" key="10">
    <source>
        <dbReference type="Google" id="ProtNLM"/>
    </source>
</evidence>
<dbReference type="InterPro" id="IPR036322">
    <property type="entry name" value="WD40_repeat_dom_sf"/>
</dbReference>
<dbReference type="VEuPathDB" id="VectorBase:ADIR004716"/>
<feature type="compositionally biased region" description="Basic and acidic residues" evidence="7">
    <location>
        <begin position="208"/>
        <end position="223"/>
    </location>
</feature>
<dbReference type="AlphaFoldDB" id="A0A182NAP0"/>
<feature type="region of interest" description="Disordered" evidence="7">
    <location>
        <begin position="103"/>
        <end position="250"/>
    </location>
</feature>
<keyword evidence="3" id="KW-0853">WD repeat</keyword>
<dbReference type="PANTHER" id="PTHR18359:SF0">
    <property type="entry name" value="U3 SMALL NUCLEOLAR RNA-ASSOCIATED PROTEIN 18 HOMOLOG"/>
    <property type="match status" value="1"/>
</dbReference>
<dbReference type="SMART" id="SM00320">
    <property type="entry name" value="WD40"/>
    <property type="match status" value="4"/>
</dbReference>
<feature type="region of interest" description="Disordered" evidence="7">
    <location>
        <begin position="21"/>
        <end position="90"/>
    </location>
</feature>
<feature type="compositionally biased region" description="Basic residues" evidence="7">
    <location>
        <begin position="181"/>
        <end position="192"/>
    </location>
</feature>
<dbReference type="GO" id="GO:0032040">
    <property type="term" value="C:small-subunit processome"/>
    <property type="evidence" value="ECO:0007669"/>
    <property type="project" value="TreeGrafter"/>
</dbReference>
<evidence type="ECO:0000256" key="5">
    <source>
        <dbReference type="ARBA" id="ARBA00023242"/>
    </source>
</evidence>
<dbReference type="GO" id="GO:0034388">
    <property type="term" value="C:Pwp2p-containing subcomplex of 90S preribosome"/>
    <property type="evidence" value="ECO:0007669"/>
    <property type="project" value="TreeGrafter"/>
</dbReference>
<evidence type="ECO:0000313" key="9">
    <source>
        <dbReference type="Proteomes" id="UP000075884"/>
    </source>
</evidence>
<dbReference type="SUPFAM" id="SSF50978">
    <property type="entry name" value="WD40 repeat-like"/>
    <property type="match status" value="1"/>
</dbReference>
<sequence length="757" mass="84785">MESDDDFDHLIANNVSELRTEMVNAKTSGGADESSDEDEVSVKSEVEDEEEDAGTTMIAATSAVDSTLDVTIKSEPESSDEDEQDSAGKEALISRYLSVLRSKDIGSDASSDEESIKSEIDDEEVSIKSENDDEEGSIESKNLDDDISVKSETESKRLDAERSEAKDDKPGRVNLAVPTKNLKKKENKKTKPLKNEIETGKSASQGKKQNEKESRKMNPKDSVHGTGESTTDDKEKNTEETKLSRLDKRKLAKVEEKASLSYQEMKALKKQVRFEKLKEKKKKRIKAKPKSQEELIEKPDTLKEKELMSLVFGGKTQILSQLTKQERKDATMEAPKDAAKVKPVRRKAKSNTKRKAVWHDSDDDDVDDVANMKRNKFSYQELPDKLTNDRRRKEFEQIVGKPKWADLDRAKELDSDDEMLRTVGHVVKGSASQGLPKDTIELKKLKDLNRETKGEGEISSINFHPTSMVAVVTDKRGFVSIVAVDGVRNEKLHTIWLEKMRVVCCRLTPDGNELIFGSFRKFYHVYNLISGKSDTIKIPEKETWMMKNFRLSRCGKYLASAGDFGEVHLMSAKSKEVLQTIQLRYPCQAMDFTPDSRYLLCHSNDTEVSVYGVDEKRIVNVFHDEGCVNGSCIAVCRGGQFVATGSRQGIVNIYALDATLKEKQPVPLKTINNLTTYIDSLAFNATSELLVMGSSTVKNAVKLIHIKSGTVFRNFPMQMANLGHVTTAEFSPSGGYLALGNKQGSVSLFRVMHYVNY</sequence>
<protein>
    <recommendedName>
        <fullName evidence="10">WD repeat-containing protein 55 homolog</fullName>
    </recommendedName>
</protein>